<feature type="signal peptide" evidence="1">
    <location>
        <begin position="1"/>
        <end position="24"/>
    </location>
</feature>
<reference evidence="2 3" key="1">
    <citation type="submission" date="2024-10" db="EMBL/GenBank/DDBJ databases">
        <title>The Natural Products Discovery Center: Release of the First 8490 Sequenced Strains for Exploring Actinobacteria Biosynthetic Diversity.</title>
        <authorList>
            <person name="Kalkreuter E."/>
            <person name="Kautsar S.A."/>
            <person name="Yang D."/>
            <person name="Bader C.D."/>
            <person name="Teijaro C.N."/>
            <person name="Fluegel L."/>
            <person name="Davis C.M."/>
            <person name="Simpson J.R."/>
            <person name="Lauterbach L."/>
            <person name="Steele A.D."/>
            <person name="Gui C."/>
            <person name="Meng S."/>
            <person name="Li G."/>
            <person name="Viehrig K."/>
            <person name="Ye F."/>
            <person name="Su P."/>
            <person name="Kiefer A.F."/>
            <person name="Nichols A."/>
            <person name="Cepeda A.J."/>
            <person name="Yan W."/>
            <person name="Fan B."/>
            <person name="Jiang Y."/>
            <person name="Adhikari A."/>
            <person name="Zheng C.-J."/>
            <person name="Schuster L."/>
            <person name="Cowan T.M."/>
            <person name="Smanski M.J."/>
            <person name="Chevrette M.G."/>
            <person name="De Carvalho L.P.S."/>
            <person name="Shen B."/>
        </authorList>
    </citation>
    <scope>NUCLEOTIDE SEQUENCE [LARGE SCALE GENOMIC DNA]</scope>
    <source>
        <strain evidence="2 3">NPDC049639</strain>
    </source>
</reference>
<keyword evidence="1" id="KW-0732">Signal</keyword>
<protein>
    <submittedName>
        <fullName evidence="2">DUF3515 family protein</fullName>
    </submittedName>
</protein>
<dbReference type="RefSeq" id="WP_398280120.1">
    <property type="nucleotide sequence ID" value="NZ_JBITLV010000003.1"/>
</dbReference>
<sequence>MRALVASVAVLVLAGCSGSSSGSAAVQPGPSSSAPACTRLLNKVPATLLGLKHADSAARGATAWGEHAGHTIVLRCGVTPPTATTSPCITTDDVDWIFDETGTAYVFTTFGREPAVEVSVPKSISREQAPGAMAALAGAVKPLPQGRHCTDLDDVPSSS</sequence>
<evidence type="ECO:0000313" key="2">
    <source>
        <dbReference type="EMBL" id="MFI7587788.1"/>
    </source>
</evidence>
<organism evidence="2 3">
    <name type="scientific">Spongisporangium articulatum</name>
    <dbReference type="NCBI Taxonomy" id="3362603"/>
    <lineage>
        <taxon>Bacteria</taxon>
        <taxon>Bacillati</taxon>
        <taxon>Actinomycetota</taxon>
        <taxon>Actinomycetes</taxon>
        <taxon>Kineosporiales</taxon>
        <taxon>Kineosporiaceae</taxon>
        <taxon>Spongisporangium</taxon>
    </lineage>
</organism>
<comment type="caution">
    <text evidence="2">The sequence shown here is derived from an EMBL/GenBank/DDBJ whole genome shotgun (WGS) entry which is preliminary data.</text>
</comment>
<dbReference type="Proteomes" id="UP001612915">
    <property type="component" value="Unassembled WGS sequence"/>
</dbReference>
<proteinExistence type="predicted"/>
<evidence type="ECO:0000313" key="3">
    <source>
        <dbReference type="Proteomes" id="UP001612915"/>
    </source>
</evidence>
<gene>
    <name evidence="2" type="ORF">ACIB24_12000</name>
</gene>
<dbReference type="InterPro" id="IPR021903">
    <property type="entry name" value="DUF3515"/>
</dbReference>
<dbReference type="PROSITE" id="PS51257">
    <property type="entry name" value="PROKAR_LIPOPROTEIN"/>
    <property type="match status" value="1"/>
</dbReference>
<keyword evidence="3" id="KW-1185">Reference proteome</keyword>
<name>A0ABW8AN31_9ACTN</name>
<evidence type="ECO:0000256" key="1">
    <source>
        <dbReference type="SAM" id="SignalP"/>
    </source>
</evidence>
<dbReference type="EMBL" id="JBITLV010000003">
    <property type="protein sequence ID" value="MFI7587788.1"/>
    <property type="molecule type" value="Genomic_DNA"/>
</dbReference>
<accession>A0ABW8AN31</accession>
<feature type="chain" id="PRO_5046441778" evidence="1">
    <location>
        <begin position="25"/>
        <end position="159"/>
    </location>
</feature>
<dbReference type="Pfam" id="PF12028">
    <property type="entry name" value="DUF3515"/>
    <property type="match status" value="1"/>
</dbReference>